<reference evidence="4" key="3">
    <citation type="submission" date="2025-04" db="UniProtKB">
        <authorList>
            <consortium name="RefSeq"/>
        </authorList>
    </citation>
    <scope>IDENTIFICATION</scope>
    <source>
        <strain evidence="4">CBS 304.34</strain>
    </source>
</reference>
<organism evidence="2">
    <name type="scientific">Mytilinidion resinicola</name>
    <dbReference type="NCBI Taxonomy" id="574789"/>
    <lineage>
        <taxon>Eukaryota</taxon>
        <taxon>Fungi</taxon>
        <taxon>Dikarya</taxon>
        <taxon>Ascomycota</taxon>
        <taxon>Pezizomycotina</taxon>
        <taxon>Dothideomycetes</taxon>
        <taxon>Pleosporomycetidae</taxon>
        <taxon>Mytilinidiales</taxon>
        <taxon>Mytilinidiaceae</taxon>
        <taxon>Mytilinidion</taxon>
    </lineage>
</organism>
<dbReference type="AlphaFoldDB" id="A0A6A6ZA59"/>
<evidence type="ECO:0000256" key="1">
    <source>
        <dbReference type="SAM" id="Phobius"/>
    </source>
</evidence>
<accession>A0A6A6ZA59</accession>
<keyword evidence="1" id="KW-1133">Transmembrane helix</keyword>
<feature type="transmembrane region" description="Helical" evidence="1">
    <location>
        <begin position="38"/>
        <end position="59"/>
    </location>
</feature>
<sequence>MYTKPMKQEDPTHLHILTPRHGRVRIWTCGVLDWSLNLLYIFLAQCCVMFADSAVTSGYRTSRHSG</sequence>
<reference evidence="2 4" key="1">
    <citation type="journal article" date="2020" name="Stud. Mycol.">
        <title>101 Dothideomycetes genomes: a test case for predicting lifestyles and emergence of pathogens.</title>
        <authorList>
            <person name="Haridas S."/>
            <person name="Albert R."/>
            <person name="Binder M."/>
            <person name="Bloem J."/>
            <person name="Labutti K."/>
            <person name="Salamov A."/>
            <person name="Andreopoulos B."/>
            <person name="Baker S."/>
            <person name="Barry K."/>
            <person name="Bills G."/>
            <person name="Bluhm B."/>
            <person name="Cannon C."/>
            <person name="Castanera R."/>
            <person name="Culley D."/>
            <person name="Daum C."/>
            <person name="Ezra D."/>
            <person name="Gonzalez J."/>
            <person name="Henrissat B."/>
            <person name="Kuo A."/>
            <person name="Liang C."/>
            <person name="Lipzen A."/>
            <person name="Lutzoni F."/>
            <person name="Magnuson J."/>
            <person name="Mondo S."/>
            <person name="Nolan M."/>
            <person name="Ohm R."/>
            <person name="Pangilinan J."/>
            <person name="Park H.-J."/>
            <person name="Ramirez L."/>
            <person name="Alfaro M."/>
            <person name="Sun H."/>
            <person name="Tritt A."/>
            <person name="Yoshinaga Y."/>
            <person name="Zwiers L.-H."/>
            <person name="Turgeon B."/>
            <person name="Goodwin S."/>
            <person name="Spatafora J."/>
            <person name="Crous P."/>
            <person name="Grigoriev I."/>
        </authorList>
    </citation>
    <scope>NUCLEOTIDE SEQUENCE</scope>
    <source>
        <strain evidence="2 4">CBS 304.34</strain>
    </source>
</reference>
<keyword evidence="3" id="KW-1185">Reference proteome</keyword>
<reference evidence="4" key="2">
    <citation type="submission" date="2020-04" db="EMBL/GenBank/DDBJ databases">
        <authorList>
            <consortium name="NCBI Genome Project"/>
        </authorList>
    </citation>
    <scope>NUCLEOTIDE SEQUENCE</scope>
    <source>
        <strain evidence="4">CBS 304.34</strain>
    </source>
</reference>
<keyword evidence="1" id="KW-0812">Transmembrane</keyword>
<evidence type="ECO:0000313" key="4">
    <source>
        <dbReference type="RefSeq" id="XP_033584543.1"/>
    </source>
</evidence>
<dbReference type="RefSeq" id="XP_033584543.1">
    <property type="nucleotide sequence ID" value="XM_033718651.1"/>
</dbReference>
<proteinExistence type="predicted"/>
<evidence type="ECO:0000313" key="3">
    <source>
        <dbReference type="Proteomes" id="UP000504636"/>
    </source>
</evidence>
<dbReference type="EMBL" id="MU003692">
    <property type="protein sequence ID" value="KAF2817579.1"/>
    <property type="molecule type" value="Genomic_DNA"/>
</dbReference>
<keyword evidence="1" id="KW-0472">Membrane</keyword>
<evidence type="ECO:0000313" key="2">
    <source>
        <dbReference type="EMBL" id="KAF2817579.1"/>
    </source>
</evidence>
<gene>
    <name evidence="2 4" type="ORF">BDZ99DRAFT_457306</name>
</gene>
<dbReference type="Proteomes" id="UP000504636">
    <property type="component" value="Unplaced"/>
</dbReference>
<dbReference type="GeneID" id="54459544"/>
<name>A0A6A6ZA59_9PEZI</name>
<protein>
    <submittedName>
        <fullName evidence="2 4">Uncharacterized protein</fullName>
    </submittedName>
</protein>